<reference evidence="1 2" key="1">
    <citation type="submission" date="2019-07" db="EMBL/GenBank/DDBJ databases">
        <title>De Novo Assembly of kiwifruit Actinidia rufa.</title>
        <authorList>
            <person name="Sugita-Konishi S."/>
            <person name="Sato K."/>
            <person name="Mori E."/>
            <person name="Abe Y."/>
            <person name="Kisaki G."/>
            <person name="Hamano K."/>
            <person name="Suezawa K."/>
            <person name="Otani M."/>
            <person name="Fukuda T."/>
            <person name="Manabe T."/>
            <person name="Gomi K."/>
            <person name="Tabuchi M."/>
            <person name="Akimitsu K."/>
            <person name="Kataoka I."/>
        </authorList>
    </citation>
    <scope>NUCLEOTIDE SEQUENCE [LARGE SCALE GENOMIC DNA]</scope>
    <source>
        <strain evidence="2">cv. Fuchu</strain>
    </source>
</reference>
<dbReference type="PANTHER" id="PTHR16166">
    <property type="entry name" value="VACUOLAR PROTEIN SORTING-ASSOCIATED PROTEIN VPS13"/>
    <property type="match status" value="1"/>
</dbReference>
<comment type="caution">
    <text evidence="1">The sequence shown here is derived from an EMBL/GenBank/DDBJ whole genome shotgun (WGS) entry which is preliminary data.</text>
</comment>
<dbReference type="PANTHER" id="PTHR16166:SF143">
    <property type="entry name" value="PROTEIN SORTING-ASSOCIATED PROTEIN, PUTATIVE (DUF1162)-RELATED"/>
    <property type="match status" value="1"/>
</dbReference>
<dbReference type="GO" id="GO:0006623">
    <property type="term" value="P:protein targeting to vacuole"/>
    <property type="evidence" value="ECO:0007669"/>
    <property type="project" value="TreeGrafter"/>
</dbReference>
<evidence type="ECO:0000313" key="2">
    <source>
        <dbReference type="Proteomes" id="UP000585474"/>
    </source>
</evidence>
<dbReference type="GO" id="GO:0045053">
    <property type="term" value="P:protein retention in Golgi apparatus"/>
    <property type="evidence" value="ECO:0007669"/>
    <property type="project" value="TreeGrafter"/>
</dbReference>
<proteinExistence type="predicted"/>
<dbReference type="Proteomes" id="UP000585474">
    <property type="component" value="Unassembled WGS sequence"/>
</dbReference>
<dbReference type="EMBL" id="BJWL01000011">
    <property type="protein sequence ID" value="GFY96294.1"/>
    <property type="molecule type" value="Genomic_DNA"/>
</dbReference>
<evidence type="ECO:0000313" key="1">
    <source>
        <dbReference type="EMBL" id="GFY96294.1"/>
    </source>
</evidence>
<sequence>MSCAQLFKSGSGEDAVVTSQNLGGSDVLIDLNLREIKLHFHDRSCIVGTISLPLSKSSLSIRGDDLDILCSTEGLILRSSWCPQNICPHGFLWSPSLTNLSPILNVRFRKQKDGPMRSQFEISVSIQHVSCTLPPDFLAIIIGYFSLPDWYCKGNEQPTSENAWCTDSEEDIVITYKFEVLDSNLFTPVESDDPRFLKLEIPQLYCSFIQNFCSNNVLKDIPPECLVAENKIARKNHCLNVFGRDLSLSLLLNSGVLDSSMTDQNFGCGYITFIAPFSADVWVRIPHESDSSCLSSRGSTCVMARVDNGQLIVKGEYIFVGFEALLDVIDQFSSVDRESKGFSSDVLHFLQFKKNIKENGAFKPEALTVTFTDVRCCVNSLSINLFHLRHDSISSELLARVDMRFLCSASFKNETLLGLDVSFLSLALFSQLNFVMLAECTSSGQVSSVLDINLSTSEQGENELHISLPALEIWLHLVDWTEVIDLLSSCLGQVTKTSITEVSQLNSMLGPVDIIQNVTANVAESSPQTLSTSSLCSSHSMKQNAILLIMKSGNIGIKIHVPVWISREAFSIFSESHVQEERPLNDSCNIDDGVHNNFITISVCNRCSELVFTSSTVKINFNIDKISGRVGICEGKHSPSWPFLQFSQVNVEAEICKNQLDLALVNADIQCNSLDLWFSYHMFSFWKSMRFTFPEAGSAQYTFSSDINVKVKKISVLLTDGRWISKGPLLEILLRNLLLHANVAENKLEGSVAGDLLVNYNNINKVVWEPFVEPWKFQLSIIRVHEKECSPKQCNHDRYPYHIHSTA</sequence>
<accession>A0A7J0FC62</accession>
<protein>
    <submittedName>
        <fullName evidence="1">Vacuolar protein sorting-associated protein, putative</fullName>
    </submittedName>
</protein>
<name>A0A7J0FC62_9ERIC</name>
<keyword evidence="2" id="KW-1185">Reference proteome</keyword>
<dbReference type="InterPro" id="IPR026847">
    <property type="entry name" value="VPS13"/>
</dbReference>
<dbReference type="OrthoDB" id="428159at2759"/>
<organism evidence="1 2">
    <name type="scientific">Actinidia rufa</name>
    <dbReference type="NCBI Taxonomy" id="165716"/>
    <lineage>
        <taxon>Eukaryota</taxon>
        <taxon>Viridiplantae</taxon>
        <taxon>Streptophyta</taxon>
        <taxon>Embryophyta</taxon>
        <taxon>Tracheophyta</taxon>
        <taxon>Spermatophyta</taxon>
        <taxon>Magnoliopsida</taxon>
        <taxon>eudicotyledons</taxon>
        <taxon>Gunneridae</taxon>
        <taxon>Pentapetalae</taxon>
        <taxon>asterids</taxon>
        <taxon>Ericales</taxon>
        <taxon>Actinidiaceae</taxon>
        <taxon>Actinidia</taxon>
    </lineage>
</organism>
<gene>
    <name evidence="1" type="ORF">Acr_11g0006000</name>
</gene>
<dbReference type="AlphaFoldDB" id="A0A7J0FC62"/>